<keyword evidence="1" id="KW-0732">Signal</keyword>
<gene>
    <name evidence="2" type="ORF">HERILL_LOCUS15727</name>
</gene>
<organism evidence="2 3">
    <name type="scientific">Hermetia illucens</name>
    <name type="common">Black soldier fly</name>
    <dbReference type="NCBI Taxonomy" id="343691"/>
    <lineage>
        <taxon>Eukaryota</taxon>
        <taxon>Metazoa</taxon>
        <taxon>Ecdysozoa</taxon>
        <taxon>Arthropoda</taxon>
        <taxon>Hexapoda</taxon>
        <taxon>Insecta</taxon>
        <taxon>Pterygota</taxon>
        <taxon>Neoptera</taxon>
        <taxon>Endopterygota</taxon>
        <taxon>Diptera</taxon>
        <taxon>Brachycera</taxon>
        <taxon>Stratiomyomorpha</taxon>
        <taxon>Stratiomyidae</taxon>
        <taxon>Hermetiinae</taxon>
        <taxon>Hermetia</taxon>
    </lineage>
</organism>
<feature type="chain" id="PRO_5031027105" description="O-acyltransferase WSD1 C-terminal domain-containing protein" evidence="1">
    <location>
        <begin position="21"/>
        <end position="121"/>
    </location>
</feature>
<reference evidence="2 3" key="1">
    <citation type="submission" date="2020-11" db="EMBL/GenBank/DDBJ databases">
        <authorList>
            <person name="Wallbank WR R."/>
            <person name="Pardo Diaz C."/>
            <person name="Kozak K."/>
            <person name="Martin S."/>
            <person name="Jiggins C."/>
            <person name="Moest M."/>
            <person name="Warren A I."/>
            <person name="Generalovic N T."/>
            <person name="Byers J.R.P. K."/>
            <person name="Montejo-Kovacevich G."/>
            <person name="Yen C E."/>
        </authorList>
    </citation>
    <scope>NUCLEOTIDE SEQUENCE [LARGE SCALE GENOMIC DNA]</scope>
</reference>
<proteinExistence type="predicted"/>
<accession>A0A7R8V8G4</accession>
<evidence type="ECO:0000313" key="2">
    <source>
        <dbReference type="EMBL" id="CAD7093445.1"/>
    </source>
</evidence>
<evidence type="ECO:0008006" key="4">
    <source>
        <dbReference type="Google" id="ProtNLM"/>
    </source>
</evidence>
<dbReference type="EMBL" id="LR899014">
    <property type="protein sequence ID" value="CAD7093445.1"/>
    <property type="molecule type" value="Genomic_DNA"/>
</dbReference>
<dbReference type="Proteomes" id="UP000594454">
    <property type="component" value="Chromosome 6"/>
</dbReference>
<sequence length="121" mass="12883">MPDLISGGRLVVFCLGIVRGLLIKAVKTPPTILNEANAVWGTSCPKITVAPINGAVSSHILAHTIVENAQICFFSALTNSVVHVVKSASVEDMADLDIIADSIKSATRLLPLTEMKIKNNY</sequence>
<evidence type="ECO:0000256" key="1">
    <source>
        <dbReference type="SAM" id="SignalP"/>
    </source>
</evidence>
<evidence type="ECO:0000313" key="3">
    <source>
        <dbReference type="Proteomes" id="UP000594454"/>
    </source>
</evidence>
<feature type="signal peptide" evidence="1">
    <location>
        <begin position="1"/>
        <end position="20"/>
    </location>
</feature>
<name>A0A7R8V8G4_HERIL</name>
<dbReference type="InParanoid" id="A0A7R8V8G4"/>
<protein>
    <recommendedName>
        <fullName evidence="4">O-acyltransferase WSD1 C-terminal domain-containing protein</fullName>
    </recommendedName>
</protein>
<dbReference type="AlphaFoldDB" id="A0A7R8V8G4"/>
<keyword evidence="3" id="KW-1185">Reference proteome</keyword>